<evidence type="ECO:0000256" key="4">
    <source>
        <dbReference type="ARBA" id="ARBA00070254"/>
    </source>
</evidence>
<evidence type="ECO:0000256" key="3">
    <source>
        <dbReference type="ARBA" id="ARBA00055252"/>
    </source>
</evidence>
<comment type="function">
    <text evidence="3">GTPase activator for the Rho-type GTPases by converting them to an inactive GDP-bound state.</text>
</comment>
<feature type="compositionally biased region" description="Low complexity" evidence="6">
    <location>
        <begin position="760"/>
        <end position="796"/>
    </location>
</feature>
<dbReference type="GO" id="GO:0035023">
    <property type="term" value="P:regulation of Rho protein signal transduction"/>
    <property type="evidence" value="ECO:0007669"/>
    <property type="project" value="InterPro"/>
</dbReference>
<feature type="domain" description="Rho-GAP" evidence="8">
    <location>
        <begin position="372"/>
        <end position="561"/>
    </location>
</feature>
<dbReference type="CDD" id="cd13319">
    <property type="entry name" value="PH_RARhoGAP"/>
    <property type="match status" value="1"/>
</dbReference>
<dbReference type="PANTHER" id="PTHR23179:SF28">
    <property type="entry name" value="RHO GTPASE-ACTIVATING PROTEIN 20"/>
    <property type="match status" value="1"/>
</dbReference>
<dbReference type="InterPro" id="IPR047887">
    <property type="entry name" value="ARHGAP20_PH"/>
</dbReference>
<feature type="region of interest" description="Disordered" evidence="6">
    <location>
        <begin position="599"/>
        <end position="898"/>
    </location>
</feature>
<keyword evidence="1" id="KW-0343">GTPase activation</keyword>
<dbReference type="GO" id="GO:0007165">
    <property type="term" value="P:signal transduction"/>
    <property type="evidence" value="ECO:0007669"/>
    <property type="project" value="InterPro"/>
</dbReference>
<dbReference type="Gene3D" id="2.30.29.30">
    <property type="entry name" value="Pleckstrin-homology domain (PH domain)/Phosphotyrosine-binding domain (PTB)"/>
    <property type="match status" value="1"/>
</dbReference>
<dbReference type="AlphaFoldDB" id="A0A9Q1IS77"/>
<dbReference type="InterPro" id="IPR000198">
    <property type="entry name" value="RhoGAP_dom"/>
</dbReference>
<dbReference type="Gene3D" id="1.10.555.10">
    <property type="entry name" value="Rho GTPase activation protein"/>
    <property type="match status" value="1"/>
</dbReference>
<accession>A0A9Q1IS77</accession>
<dbReference type="FunFam" id="2.30.29.30:FF:000217">
    <property type="entry name" value="Rho GTPase activating protein 20"/>
    <property type="match status" value="1"/>
</dbReference>
<dbReference type="EMBL" id="JAINUF010000008">
    <property type="protein sequence ID" value="KAJ8352613.1"/>
    <property type="molecule type" value="Genomic_DNA"/>
</dbReference>
<dbReference type="InterPro" id="IPR008936">
    <property type="entry name" value="Rho_GTPase_activation_prot"/>
</dbReference>
<evidence type="ECO:0000256" key="6">
    <source>
        <dbReference type="SAM" id="MobiDB-lite"/>
    </source>
</evidence>
<comment type="caution">
    <text evidence="9">The sequence shown here is derived from an EMBL/GenBank/DDBJ whole genome shotgun (WGS) entry which is preliminary data.</text>
</comment>
<dbReference type="PROSITE" id="PS50238">
    <property type="entry name" value="RHOGAP"/>
    <property type="match status" value="1"/>
</dbReference>
<feature type="compositionally biased region" description="Acidic residues" evidence="6">
    <location>
        <begin position="860"/>
        <end position="871"/>
    </location>
</feature>
<evidence type="ECO:0000259" key="8">
    <source>
        <dbReference type="PROSITE" id="PS50238"/>
    </source>
</evidence>
<keyword evidence="10" id="KW-1185">Reference proteome</keyword>
<dbReference type="SUPFAM" id="SSF50729">
    <property type="entry name" value="PH domain-like"/>
    <property type="match status" value="1"/>
</dbReference>
<dbReference type="OrthoDB" id="9994905at2759"/>
<reference evidence="9" key="1">
    <citation type="journal article" date="2023" name="Science">
        <title>Genome structures resolve the early diversification of teleost fishes.</title>
        <authorList>
            <person name="Parey E."/>
            <person name="Louis A."/>
            <person name="Montfort J."/>
            <person name="Bouchez O."/>
            <person name="Roques C."/>
            <person name="Iampietro C."/>
            <person name="Lluch J."/>
            <person name="Castinel A."/>
            <person name="Donnadieu C."/>
            <person name="Desvignes T."/>
            <person name="Floi Bucao C."/>
            <person name="Jouanno E."/>
            <person name="Wen M."/>
            <person name="Mejri S."/>
            <person name="Dirks R."/>
            <person name="Jansen H."/>
            <person name="Henkel C."/>
            <person name="Chen W.J."/>
            <person name="Zahm M."/>
            <person name="Cabau C."/>
            <person name="Klopp C."/>
            <person name="Thompson A.W."/>
            <person name="Robinson-Rechavi M."/>
            <person name="Braasch I."/>
            <person name="Lecointre G."/>
            <person name="Bobe J."/>
            <person name="Postlethwait J.H."/>
            <person name="Berthelot C."/>
            <person name="Roest Crollius H."/>
            <person name="Guiguen Y."/>
        </authorList>
    </citation>
    <scope>NUCLEOTIDE SEQUENCE</scope>
    <source>
        <strain evidence="9">WJC10195</strain>
    </source>
</reference>
<dbReference type="Pfam" id="PF22286">
    <property type="entry name" value="RHG20_PH"/>
    <property type="match status" value="1"/>
</dbReference>
<evidence type="ECO:0000259" key="7">
    <source>
        <dbReference type="PROSITE" id="PS50200"/>
    </source>
</evidence>
<dbReference type="Pfam" id="PF00620">
    <property type="entry name" value="RhoGAP"/>
    <property type="match status" value="1"/>
</dbReference>
<name>A0A9Q1IS77_SYNKA</name>
<feature type="compositionally biased region" description="Basic and acidic residues" evidence="6">
    <location>
        <begin position="725"/>
        <end position="739"/>
    </location>
</feature>
<feature type="compositionally biased region" description="Low complexity" evidence="6">
    <location>
        <begin position="812"/>
        <end position="825"/>
    </location>
</feature>
<organism evidence="9 10">
    <name type="scientific">Synaphobranchus kaupii</name>
    <name type="common">Kaup's arrowtooth eel</name>
    <dbReference type="NCBI Taxonomy" id="118154"/>
    <lineage>
        <taxon>Eukaryota</taxon>
        <taxon>Metazoa</taxon>
        <taxon>Chordata</taxon>
        <taxon>Craniata</taxon>
        <taxon>Vertebrata</taxon>
        <taxon>Euteleostomi</taxon>
        <taxon>Actinopterygii</taxon>
        <taxon>Neopterygii</taxon>
        <taxon>Teleostei</taxon>
        <taxon>Anguilliformes</taxon>
        <taxon>Synaphobranchidae</taxon>
        <taxon>Synaphobranchus</taxon>
    </lineage>
</organism>
<dbReference type="InterPro" id="IPR000159">
    <property type="entry name" value="RA_dom"/>
</dbReference>
<evidence type="ECO:0000256" key="2">
    <source>
        <dbReference type="ARBA" id="ARBA00022553"/>
    </source>
</evidence>
<dbReference type="CDD" id="cd04402">
    <property type="entry name" value="RhoGAP_ARHGAP20"/>
    <property type="match status" value="1"/>
</dbReference>
<evidence type="ECO:0000256" key="5">
    <source>
        <dbReference type="ARBA" id="ARBA00083374"/>
    </source>
</evidence>
<feature type="compositionally biased region" description="Pro residues" evidence="6">
    <location>
        <begin position="640"/>
        <end position="649"/>
    </location>
</feature>
<dbReference type="Proteomes" id="UP001152622">
    <property type="component" value="Chromosome 8"/>
</dbReference>
<sequence length="944" mass="104319">METMSPQQRNMSQIRSASLTGETQICAVSENKKKMKTLAQRRQSAPSLVISKAFTKSRNLSREPCPSPVSPETCPLVQSFLTPARTFLTHGHAQLKTGLQTQERYLFLFSDILLIAKAKSSTHFKLKTQVRVCDMWTAGCVEEVCESSTSPERSFVMGWPTFNCVATFSSAEQKEKWFSFIKSRIKEEKENDDPKTIPLKIFAKDIGTSAYAKTLTVGHTDCATEVIAMALQQFGISGCAKDYQLWVSSKKDDPPYPLIGHEFPFSIKVCHILDRGLQNGGGKEAVSPPDLQGMLLLDQVPWETQCQFILKPSRVAVEQPVLDGGQKPFRRKRSIMAWAFWRGSSSQLDGLPTSPTTPNPPTSPAPKQLFGLPLSAVCERDTLPKSIMDMLALLYQEGPFTRGIFRRSASVKACRELRDRLNASAEDVTLTCESTFVTAAVFKDFLRHIPGSLLSQDLYEQWVEVMEQAGEEEEARVQAVQRLVQLLPQENQLLLEHLLAVLHCIHRHSHHNQMNSFNLSVCIAPSMLWAPDPCSPSTESEGTRKVSEVVRFMIEHCREVLGADVTSLFGGFPERASGSEHGSDVSSFQLNDSSYDSLENELNEAGGSPLQGPRLRRGKQENRSRDSVLTLSDDCDPDPAPDPARPELPPLARARRFTPAARQACPRAVCDGSAPEQDGRPPRWHRRCSEPSLSYPLSSHAPGHASHPPVSRKSSYDAMTNCKAFGEERELGRGGEGREGGGGVSRVIPPPPPRRKHKQAPPALRLDTSLSSLSSPATSPSGSSMSSLDSAFSQSSVDYALHHAPRTQGHAPCTPSPGSTPSSESQDWSQLRGAHGLHPNSWLTRDLLPFPQQQDRDGGREDEEEEEEQGGLEEGGRRDPGELVGDLPRRSRSPPSYQQVVLKVQRYRSPCCRARDRGLMAREGRHLHATPRLVRCSTGRPPPV</sequence>
<dbReference type="InterPro" id="IPR047888">
    <property type="entry name" value="ARHGAP20_RA"/>
</dbReference>
<dbReference type="Pfam" id="PF00788">
    <property type="entry name" value="RA"/>
    <property type="match status" value="1"/>
</dbReference>
<evidence type="ECO:0000313" key="10">
    <source>
        <dbReference type="Proteomes" id="UP001152622"/>
    </source>
</evidence>
<protein>
    <recommendedName>
        <fullName evidence="4">Rho GTPase-activating protein 20</fullName>
    </recommendedName>
    <alternativeName>
        <fullName evidence="5">Rho-type GTPase-activating protein 20</fullName>
    </alternativeName>
</protein>
<dbReference type="GO" id="GO:0005096">
    <property type="term" value="F:GTPase activator activity"/>
    <property type="evidence" value="ECO:0007669"/>
    <property type="project" value="UniProtKB-KW"/>
</dbReference>
<keyword evidence="2" id="KW-0597">Phosphoprotein</keyword>
<dbReference type="SUPFAM" id="SSF54236">
    <property type="entry name" value="Ubiquitin-like"/>
    <property type="match status" value="1"/>
</dbReference>
<dbReference type="PROSITE" id="PS50200">
    <property type="entry name" value="RA"/>
    <property type="match status" value="1"/>
</dbReference>
<dbReference type="FunFam" id="1.10.555.10:FF:000025">
    <property type="entry name" value="Rho GTPase-activating protein 20"/>
    <property type="match status" value="1"/>
</dbReference>
<evidence type="ECO:0000256" key="1">
    <source>
        <dbReference type="ARBA" id="ARBA00022468"/>
    </source>
</evidence>
<dbReference type="PANTHER" id="PTHR23179">
    <property type="entry name" value="T-CELL ACTIVATION RHO GTPASE ACTIVATING PROTEIN-RELATED"/>
    <property type="match status" value="1"/>
</dbReference>
<gene>
    <name evidence="9" type="ORF">SKAU_G00240890</name>
</gene>
<proteinExistence type="predicted"/>
<dbReference type="CDD" id="cd17115">
    <property type="entry name" value="RA_RHG20"/>
    <property type="match status" value="1"/>
</dbReference>
<dbReference type="InterPro" id="IPR047886">
    <property type="entry name" value="ARHGAP20-like_RhoGAP"/>
</dbReference>
<dbReference type="SMART" id="SM00324">
    <property type="entry name" value="RhoGAP"/>
    <property type="match status" value="1"/>
</dbReference>
<dbReference type="InterPro" id="IPR029071">
    <property type="entry name" value="Ubiquitin-like_domsf"/>
</dbReference>
<dbReference type="SUPFAM" id="SSF48350">
    <property type="entry name" value="GTPase activation domain, GAP"/>
    <property type="match status" value="1"/>
</dbReference>
<evidence type="ECO:0000313" key="9">
    <source>
        <dbReference type="EMBL" id="KAJ8352613.1"/>
    </source>
</evidence>
<dbReference type="InterPro" id="IPR011993">
    <property type="entry name" value="PH-like_dom_sf"/>
</dbReference>
<feature type="domain" description="Ras-associating" evidence="7">
    <location>
        <begin position="195"/>
        <end position="302"/>
    </location>
</feature>